<gene>
    <name evidence="1" type="ORF">S23_07800</name>
</gene>
<organism evidence="1 2">
    <name type="scientific">Bradyrhizobium cosmicum</name>
    <dbReference type="NCBI Taxonomy" id="1404864"/>
    <lineage>
        <taxon>Bacteria</taxon>
        <taxon>Pseudomonadati</taxon>
        <taxon>Pseudomonadota</taxon>
        <taxon>Alphaproteobacteria</taxon>
        <taxon>Hyphomicrobiales</taxon>
        <taxon>Nitrobacteraceae</taxon>
        <taxon>Bradyrhizobium</taxon>
    </lineage>
</organism>
<evidence type="ECO:0000313" key="2">
    <source>
        <dbReference type="Proteomes" id="UP000007886"/>
    </source>
</evidence>
<evidence type="ECO:0000313" key="1">
    <source>
        <dbReference type="EMBL" id="BAL74000.1"/>
    </source>
</evidence>
<proteinExistence type="predicted"/>
<accession>A0AAI8M8L9</accession>
<dbReference type="InterPro" id="IPR021327">
    <property type="entry name" value="DUF2934"/>
</dbReference>
<protein>
    <recommendedName>
        <fullName evidence="3">DUF2934 domain-containing protein</fullName>
    </recommendedName>
</protein>
<dbReference type="Pfam" id="PF11154">
    <property type="entry name" value="DUF2934"/>
    <property type="match status" value="1"/>
</dbReference>
<evidence type="ECO:0008006" key="3">
    <source>
        <dbReference type="Google" id="ProtNLM"/>
    </source>
</evidence>
<dbReference type="KEGG" id="brs:S23_07800"/>
<dbReference type="AlphaFoldDB" id="A0AAI8M8L9"/>
<reference evidence="1 2" key="1">
    <citation type="journal article" date="2012" name="Microbes Environ.">
        <title>Complete genome sequence of Bradyrhizobium sp. S23321: insights into symbiosis evolution in soil oligotrophs.</title>
        <authorList>
            <person name="Okubo T."/>
            <person name="Tsukui T."/>
            <person name="Maita H."/>
            <person name="Okamoto S."/>
            <person name="Oshima K."/>
            <person name="Fujisawa T."/>
            <person name="Saito A."/>
            <person name="Futamata H."/>
            <person name="Hattori R."/>
            <person name="Shimomura Y."/>
            <person name="Haruta S."/>
            <person name="Morimoto S."/>
            <person name="Wang Y."/>
            <person name="Sakai Y."/>
            <person name="Hattori M."/>
            <person name="Aizawa S."/>
            <person name="Nagashima K.V.P."/>
            <person name="Masuda S."/>
            <person name="Hattori T."/>
            <person name="Yamashita A."/>
            <person name="Bao Z."/>
            <person name="Hayatsu M."/>
            <person name="Kajiya-Kanegae H."/>
            <person name="Yoshinaga I."/>
            <person name="Sakamoto K."/>
            <person name="Toyota K."/>
            <person name="Nakao M."/>
            <person name="Kohara M."/>
            <person name="Anda M."/>
            <person name="Niwa R."/>
            <person name="Jung-Hwan P."/>
            <person name="Sameshima-Saito R."/>
            <person name="Tokuda S."/>
            <person name="Yamamoto S."/>
            <person name="Yamamoto S."/>
            <person name="Yokoyama T."/>
            <person name="Akutsu T."/>
            <person name="Nakamura Y."/>
            <person name="Nakahira-Yanaka Y."/>
            <person name="Takada Hoshino Y."/>
            <person name="Hirakawa H."/>
            <person name="Mitsui H."/>
            <person name="Terasawa K."/>
            <person name="Itakura M."/>
            <person name="Sato S."/>
            <person name="Ikeda-Ohtsubo W."/>
            <person name="Sakakura N."/>
            <person name="Kaminuma E."/>
            <person name="Minamisawa K."/>
        </authorList>
    </citation>
    <scope>NUCLEOTIDE SEQUENCE [LARGE SCALE GENOMIC DNA]</scope>
    <source>
        <strain evidence="1 2">S23321</strain>
    </source>
</reference>
<keyword evidence="2" id="KW-1185">Reference proteome</keyword>
<dbReference type="EMBL" id="AP012279">
    <property type="protein sequence ID" value="BAL74000.1"/>
    <property type="molecule type" value="Genomic_DNA"/>
</dbReference>
<name>A0AAI8M8L9_9BRAD</name>
<dbReference type="RefSeq" id="WP_014439408.1">
    <property type="nucleotide sequence ID" value="NC_017082.1"/>
</dbReference>
<sequence length="58" mass="6600">MAGLTEEDVRKRAYEIWKGAGQPNEKMDSFWYEAEKELLAERSEQGDVPPGMSDNLPV</sequence>
<dbReference type="Proteomes" id="UP000007886">
    <property type="component" value="Chromosome"/>
</dbReference>